<protein>
    <submittedName>
        <fullName evidence="1">C-type lectin domain family 4 member M-like</fullName>
    </submittedName>
</protein>
<evidence type="ECO:0000313" key="1">
    <source>
        <dbReference type="EMBL" id="KAF5894272.1"/>
    </source>
</evidence>
<proteinExistence type="predicted"/>
<sequence>MDISEEIYANASMIEDNRADSRHRSEAVYVNEDKLETKRPRRFKQSEFRM</sequence>
<organism evidence="1 2">
    <name type="scientific">Clarias magur</name>
    <name type="common">Asian catfish</name>
    <name type="synonym">Macropteronotus magur</name>
    <dbReference type="NCBI Taxonomy" id="1594786"/>
    <lineage>
        <taxon>Eukaryota</taxon>
        <taxon>Metazoa</taxon>
        <taxon>Chordata</taxon>
        <taxon>Craniata</taxon>
        <taxon>Vertebrata</taxon>
        <taxon>Euteleostomi</taxon>
        <taxon>Actinopterygii</taxon>
        <taxon>Neopterygii</taxon>
        <taxon>Teleostei</taxon>
        <taxon>Ostariophysi</taxon>
        <taxon>Siluriformes</taxon>
        <taxon>Clariidae</taxon>
        <taxon>Clarias</taxon>
    </lineage>
</organism>
<dbReference type="Proteomes" id="UP000727407">
    <property type="component" value="Unassembled WGS sequence"/>
</dbReference>
<reference evidence="1" key="1">
    <citation type="submission" date="2020-07" db="EMBL/GenBank/DDBJ databases">
        <title>Clarias magur genome sequencing, assembly and annotation.</title>
        <authorList>
            <person name="Kushwaha B."/>
            <person name="Kumar R."/>
            <person name="Das P."/>
            <person name="Joshi C.G."/>
            <person name="Kumar D."/>
            <person name="Nagpure N.S."/>
            <person name="Pandey M."/>
            <person name="Agarwal S."/>
            <person name="Srivastava S."/>
            <person name="Singh M."/>
            <person name="Sahoo L."/>
            <person name="Jayasankar P."/>
            <person name="Meher P.K."/>
            <person name="Koringa P.G."/>
            <person name="Iquebal M.A."/>
            <person name="Das S.P."/>
            <person name="Bit A."/>
            <person name="Patnaik S."/>
            <person name="Patel N."/>
            <person name="Shah T.M."/>
            <person name="Hinsu A."/>
            <person name="Jena J.K."/>
        </authorList>
    </citation>
    <scope>NUCLEOTIDE SEQUENCE</scope>
    <source>
        <strain evidence="1">CIFAMagur01</strain>
        <tissue evidence="1">Testis</tissue>
    </source>
</reference>
<evidence type="ECO:0000313" key="2">
    <source>
        <dbReference type="Proteomes" id="UP000727407"/>
    </source>
</evidence>
<keyword evidence="2" id="KW-1185">Reference proteome</keyword>
<accession>A0A8J4WWV0</accession>
<dbReference type="AlphaFoldDB" id="A0A8J4WWV0"/>
<dbReference type="EMBL" id="QNUK01000382">
    <property type="protein sequence ID" value="KAF5894272.1"/>
    <property type="molecule type" value="Genomic_DNA"/>
</dbReference>
<gene>
    <name evidence="1" type="ORF">DAT39_016035</name>
</gene>
<comment type="caution">
    <text evidence="1">The sequence shown here is derived from an EMBL/GenBank/DDBJ whole genome shotgun (WGS) entry which is preliminary data.</text>
</comment>
<name>A0A8J4WWV0_CLAMG</name>